<protein>
    <submittedName>
        <fullName evidence="2">Peptidase M15A</fullName>
    </submittedName>
</protein>
<dbReference type="Pfam" id="PF08291">
    <property type="entry name" value="Peptidase_M15_3"/>
    <property type="match status" value="1"/>
</dbReference>
<keyword evidence="3" id="KW-1185">Reference proteome</keyword>
<dbReference type="EMBL" id="CP007128">
    <property type="protein sequence ID" value="AHG91458.1"/>
    <property type="molecule type" value="Genomic_DNA"/>
</dbReference>
<dbReference type="SUPFAM" id="SSF55166">
    <property type="entry name" value="Hedgehog/DD-peptidase"/>
    <property type="match status" value="1"/>
</dbReference>
<dbReference type="OrthoDB" id="5242612at2"/>
<proteinExistence type="predicted"/>
<dbReference type="Proteomes" id="UP000019151">
    <property type="component" value="Chromosome"/>
</dbReference>
<evidence type="ECO:0000259" key="1">
    <source>
        <dbReference type="Pfam" id="PF08291"/>
    </source>
</evidence>
<organism evidence="2 3">
    <name type="scientific">Gemmatirosa kalamazoonensis</name>
    <dbReference type="NCBI Taxonomy" id="861299"/>
    <lineage>
        <taxon>Bacteria</taxon>
        <taxon>Pseudomonadati</taxon>
        <taxon>Gemmatimonadota</taxon>
        <taxon>Gemmatimonadia</taxon>
        <taxon>Gemmatimonadales</taxon>
        <taxon>Gemmatimonadaceae</taxon>
        <taxon>Gemmatirosa</taxon>
    </lineage>
</organism>
<dbReference type="eggNOG" id="COG3108">
    <property type="taxonomic scope" value="Bacteria"/>
</dbReference>
<dbReference type="InterPro" id="IPR009045">
    <property type="entry name" value="Zn_M74/Hedgehog-like"/>
</dbReference>
<name>W0RPN5_9BACT</name>
<dbReference type="RefSeq" id="WP_025412906.1">
    <property type="nucleotide sequence ID" value="NZ_CP007128.1"/>
</dbReference>
<dbReference type="InterPro" id="IPR013230">
    <property type="entry name" value="Peptidase_M15A_C"/>
</dbReference>
<dbReference type="KEGG" id="gba:J421_3921"/>
<evidence type="ECO:0000313" key="3">
    <source>
        <dbReference type="Proteomes" id="UP000019151"/>
    </source>
</evidence>
<reference evidence="2 3" key="1">
    <citation type="journal article" date="2014" name="Genome Announc.">
        <title>Genome Sequence and Methylome of Soil Bacterium Gemmatirosa kalamazoonensis KBS708T, a Member of the Rarely Cultivated Gemmatimonadetes Phylum.</title>
        <authorList>
            <person name="Debruyn J.M."/>
            <person name="Radosevich M."/>
            <person name="Wommack K.E."/>
            <person name="Polson S.W."/>
            <person name="Hauser L.J."/>
            <person name="Fawaz M.N."/>
            <person name="Korlach J."/>
            <person name="Tsai Y.C."/>
        </authorList>
    </citation>
    <scope>NUCLEOTIDE SEQUENCE [LARGE SCALE GENOMIC DNA]</scope>
    <source>
        <strain evidence="2 3">KBS708</strain>
    </source>
</reference>
<evidence type="ECO:0000313" key="2">
    <source>
        <dbReference type="EMBL" id="AHG91458.1"/>
    </source>
</evidence>
<feature type="domain" description="Peptidase M15A C-terminal" evidence="1">
    <location>
        <begin position="277"/>
        <end position="323"/>
    </location>
</feature>
<accession>W0RPN5</accession>
<dbReference type="AlphaFoldDB" id="W0RPN5"/>
<sequence>MTEPASDGSRRLTMFELARLEEARRRAAEVDVAVRRSASTTRDVRRPSWMLLGALLCVAATAVLRLLRPVEELAAERRYEREIGAGAEVELGGPTATSARPGYGKSGNVLVRVAMPGQIIEYPLTLRSDPVHLAYQWVRASDSSQADAPRPLGGPAMVAPAQPGLYHLAVLARTTGATPQVLGDITLAVLVPFSQKMAGQVNGYRIGSYPFERFGGERPIGFLEVDRRNVDVPLTRHLRLADFVTHDEQSVWPKYAAVSPRLLDKLELVVDEVARIRGVTDPLRIEVDVHSGFRTPLHNSSVEGAALNSRHQYGDAADVAIDADGDGRLTAFDSRLVALAAEMVEKRNPDLVGGLGVYVSPKYRTPYVHIDARGKRARWWG</sequence>
<dbReference type="Gene3D" id="3.30.1380.10">
    <property type="match status" value="1"/>
</dbReference>
<gene>
    <name evidence="2" type="ORF">J421_3921</name>
</gene>
<dbReference type="InParanoid" id="W0RPN5"/>
<dbReference type="STRING" id="861299.J421_3921"/>
<dbReference type="HOGENOM" id="CLU_725137_0_0_0"/>